<dbReference type="KEGG" id="tva:4760129"/>
<keyword evidence="3" id="KW-1185">Reference proteome</keyword>
<organism evidence="2 3">
    <name type="scientific">Trichomonas vaginalis (strain ATCC PRA-98 / G3)</name>
    <dbReference type="NCBI Taxonomy" id="412133"/>
    <lineage>
        <taxon>Eukaryota</taxon>
        <taxon>Metamonada</taxon>
        <taxon>Parabasalia</taxon>
        <taxon>Trichomonadida</taxon>
        <taxon>Trichomonadidae</taxon>
        <taxon>Trichomonas</taxon>
    </lineage>
</organism>
<dbReference type="InterPro" id="IPR016534">
    <property type="entry name" value="VPS16"/>
</dbReference>
<evidence type="ECO:0000313" key="2">
    <source>
        <dbReference type="EMBL" id="EAY02293.1"/>
    </source>
</evidence>
<dbReference type="GO" id="GO:0003779">
    <property type="term" value="F:actin binding"/>
    <property type="evidence" value="ECO:0000318"/>
    <property type="project" value="GO_Central"/>
</dbReference>
<dbReference type="GO" id="GO:0006886">
    <property type="term" value="P:intracellular protein transport"/>
    <property type="evidence" value="ECO:0007669"/>
    <property type="project" value="InterPro"/>
</dbReference>
<protein>
    <recommendedName>
        <fullName evidence="1">Vps16 N-terminal domain-containing protein</fullName>
    </recommendedName>
</protein>
<evidence type="ECO:0000313" key="3">
    <source>
        <dbReference type="Proteomes" id="UP000001542"/>
    </source>
</evidence>
<reference evidence="2" key="2">
    <citation type="journal article" date="2007" name="Science">
        <title>Draft genome sequence of the sexually transmitted pathogen Trichomonas vaginalis.</title>
        <authorList>
            <person name="Carlton J.M."/>
            <person name="Hirt R.P."/>
            <person name="Silva J.C."/>
            <person name="Delcher A.L."/>
            <person name="Schatz M."/>
            <person name="Zhao Q."/>
            <person name="Wortman J.R."/>
            <person name="Bidwell S.L."/>
            <person name="Alsmark U.C.M."/>
            <person name="Besteiro S."/>
            <person name="Sicheritz-Ponten T."/>
            <person name="Noel C.J."/>
            <person name="Dacks J.B."/>
            <person name="Foster P.G."/>
            <person name="Simillion C."/>
            <person name="Van de Peer Y."/>
            <person name="Miranda-Saavedra D."/>
            <person name="Barton G.J."/>
            <person name="Westrop G.D."/>
            <person name="Mueller S."/>
            <person name="Dessi D."/>
            <person name="Fiori P.L."/>
            <person name="Ren Q."/>
            <person name="Paulsen I."/>
            <person name="Zhang H."/>
            <person name="Bastida-Corcuera F.D."/>
            <person name="Simoes-Barbosa A."/>
            <person name="Brown M.T."/>
            <person name="Hayes R.D."/>
            <person name="Mukherjee M."/>
            <person name="Okumura C.Y."/>
            <person name="Schneider R."/>
            <person name="Smith A.J."/>
            <person name="Vanacova S."/>
            <person name="Villalvazo M."/>
            <person name="Haas B.J."/>
            <person name="Pertea M."/>
            <person name="Feldblyum T.V."/>
            <person name="Utterback T.R."/>
            <person name="Shu C.L."/>
            <person name="Osoegawa K."/>
            <person name="de Jong P.J."/>
            <person name="Hrdy I."/>
            <person name="Horvathova L."/>
            <person name="Zubacova Z."/>
            <person name="Dolezal P."/>
            <person name="Malik S.B."/>
            <person name="Logsdon J.M. Jr."/>
            <person name="Henze K."/>
            <person name="Gupta A."/>
            <person name="Wang C.C."/>
            <person name="Dunne R.L."/>
            <person name="Upcroft J.A."/>
            <person name="Upcroft P."/>
            <person name="White O."/>
            <person name="Salzberg S.L."/>
            <person name="Tang P."/>
            <person name="Chiu C.-H."/>
            <person name="Lee Y.-S."/>
            <person name="Embley T.M."/>
            <person name="Coombs G.H."/>
            <person name="Mottram J.C."/>
            <person name="Tachezy J."/>
            <person name="Fraser-Liggett C.M."/>
            <person name="Johnson P.J."/>
        </authorList>
    </citation>
    <scope>NUCLEOTIDE SEQUENCE [LARGE SCALE GENOMIC DNA]</scope>
    <source>
        <strain evidence="2">G3</strain>
    </source>
</reference>
<proteinExistence type="predicted"/>
<reference evidence="2" key="1">
    <citation type="submission" date="2006-10" db="EMBL/GenBank/DDBJ databases">
        <authorList>
            <person name="Amadeo P."/>
            <person name="Zhao Q."/>
            <person name="Wortman J."/>
            <person name="Fraser-Liggett C."/>
            <person name="Carlton J."/>
        </authorList>
    </citation>
    <scope>NUCLEOTIDE SEQUENCE</scope>
    <source>
        <strain evidence="2">G3</strain>
    </source>
</reference>
<accession>A2EYE0</accession>
<dbReference type="Pfam" id="PF04841">
    <property type="entry name" value="Vps16_N"/>
    <property type="match status" value="1"/>
</dbReference>
<dbReference type="GO" id="GO:0005768">
    <property type="term" value="C:endosome"/>
    <property type="evidence" value="ECO:0000318"/>
    <property type="project" value="GO_Central"/>
</dbReference>
<dbReference type="GO" id="GO:0016197">
    <property type="term" value="P:endosomal transport"/>
    <property type="evidence" value="ECO:0000318"/>
    <property type="project" value="GO_Central"/>
</dbReference>
<dbReference type="PANTHER" id="PTHR12811">
    <property type="entry name" value="VACUOLAR PROTEIN SORTING VPS16"/>
    <property type="match status" value="1"/>
</dbReference>
<feature type="domain" description="Vps16 N-terminal" evidence="1">
    <location>
        <begin position="223"/>
        <end position="398"/>
    </location>
</feature>
<dbReference type="VEuPathDB" id="TrichDB:TVAGG3_0863950"/>
<dbReference type="STRING" id="5722.A2EYE0"/>
<dbReference type="VEuPathDB" id="TrichDB:TVAG_275670"/>
<name>A2EYE0_TRIV3</name>
<evidence type="ECO:0000259" key="1">
    <source>
        <dbReference type="Pfam" id="PF04841"/>
    </source>
</evidence>
<dbReference type="AlphaFoldDB" id="A2EYE0"/>
<dbReference type="PANTHER" id="PTHR12811:SF0">
    <property type="entry name" value="VACUOLAR PROTEIN SORTING-ASSOCIATED PROTEIN 16 HOMOLOG"/>
    <property type="match status" value="1"/>
</dbReference>
<dbReference type="InParanoid" id="A2EYE0"/>
<dbReference type="Proteomes" id="UP000001542">
    <property type="component" value="Unassembled WGS sequence"/>
</dbReference>
<sequence>MEKMESLFDTSNLTIDDIKTDFEYYESMNALKLYMKNVWKTEPAPISQYFAIIAGGTNGNNIAYTRVPSLSSTRHAIDVYNHKLQKVETYINTDTCNRAYMHYNLEGHLFFFAANGISNTITEYFNSCIISTYEFETTSEVVFCQMLDYGCVCITDDYKVYFVEKYNNMGYLFSLPEVSQYPYYAIVEPRNSANDQPIVYIGDGNKLYACSITGTVTMELPKPVTRLSLSPRYDFISIGLGNDEIAILKSDLGQDLVLRIDCDLQNVTYFGWLGDSIPLVISGNQVYLYDVYKMSTYFDVGPDPIFINCGSYAMIFSQEQLTILSELGSSSFECISADTPAGKLCRAYDKRSSVEVNNIKPKLSDAVKSCISAAMECCFDVDKQKYFLAAAVFGNFQLESPIDIDFTILCLRISNSLRNDLFLCSGYEETERLIRSGSAPMRYCAFGQFGRASKVCELIGSRPSRVVTEWCRRIMISRTSDDNDSILRLFKTKLNSGLNPTDVAFAARRLNNPELAKSVGLLERFLARIVNLWLEEGLWEDALQAATDSMDDTILVPLLQKCINANGEEYLQTIISKNKNLYYAIERVFGDYPDNPLTVLLKKTEVSKETSDITVRRRVREMGFPASAQTTAILNDIDHRFDLPYVQHMVKMVKFCDDLYQYQGYASRNLPFNQAIVEEAAVDIDAALDKCEKTGFSKERSIQIIARGFIKKNDFVKLERLTADKYGKFHINIIKTVYLLKGKEQAQKFVNMILDKKRNLEATTFLNEFNENEWDEDEKYPQQSFFTK</sequence>
<dbReference type="GO" id="GO:0030897">
    <property type="term" value="C:HOPS complex"/>
    <property type="evidence" value="ECO:0000318"/>
    <property type="project" value="GO_Central"/>
</dbReference>
<dbReference type="EMBL" id="DS113540">
    <property type="protein sequence ID" value="EAY02293.1"/>
    <property type="molecule type" value="Genomic_DNA"/>
</dbReference>
<dbReference type="RefSeq" id="XP_001314608.1">
    <property type="nucleotide sequence ID" value="XM_001314578.1"/>
</dbReference>
<dbReference type="InterPro" id="IPR006926">
    <property type="entry name" value="Vps16_N"/>
</dbReference>
<dbReference type="GO" id="GO:0042144">
    <property type="term" value="P:vacuole fusion, non-autophagic"/>
    <property type="evidence" value="ECO:0000318"/>
    <property type="project" value="GO_Central"/>
</dbReference>
<dbReference type="SMR" id="A2EYE0"/>
<gene>
    <name evidence="2" type="ORF">TVAG_275670</name>
</gene>